<dbReference type="Gene3D" id="3.30.450.20">
    <property type="entry name" value="PAS domain"/>
    <property type="match status" value="1"/>
</dbReference>
<dbReference type="PROSITE" id="PS50043">
    <property type="entry name" value="HTH_LUXR_2"/>
    <property type="match status" value="1"/>
</dbReference>
<name>A0A1I1I958_9RHOB</name>
<evidence type="ECO:0000313" key="5">
    <source>
        <dbReference type="EMBL" id="SFC29790.1"/>
    </source>
</evidence>
<dbReference type="InterPro" id="IPR016032">
    <property type="entry name" value="Sig_transdc_resp-reg_C-effctor"/>
</dbReference>
<dbReference type="SUPFAM" id="SSF55785">
    <property type="entry name" value="PYP-like sensor domain (PAS domain)"/>
    <property type="match status" value="1"/>
</dbReference>
<keyword evidence="6" id="KW-1185">Reference proteome</keyword>
<sequence length="197" mass="21708">MQTPDQTPPPTPAEGIDALAFLHAPVGIVLTSSRVIRAANHSFAQMTGHEPATLQGQSFRMFYDSDRAFRDTRDIGLQPLRDGQTYSDERLLRHATGRAILVRFHAHTLTPDDPLANLVMSFTPLANPLTGDAPKPILTPRERTVVAGLTRGQTSKEIARDLNLSPRTVEDVRARLLKRFKVRNAAELLARLAGPAF</sequence>
<dbReference type="PRINTS" id="PR00038">
    <property type="entry name" value="HTHLUXR"/>
</dbReference>
<keyword evidence="1" id="KW-0805">Transcription regulation</keyword>
<evidence type="ECO:0000256" key="1">
    <source>
        <dbReference type="ARBA" id="ARBA00023015"/>
    </source>
</evidence>
<feature type="domain" description="HTH luxR-type" evidence="4">
    <location>
        <begin position="131"/>
        <end position="196"/>
    </location>
</feature>
<organism evidence="5 6">
    <name type="scientific">Pseudooceanicola nitratireducens</name>
    <dbReference type="NCBI Taxonomy" id="517719"/>
    <lineage>
        <taxon>Bacteria</taxon>
        <taxon>Pseudomonadati</taxon>
        <taxon>Pseudomonadota</taxon>
        <taxon>Alphaproteobacteria</taxon>
        <taxon>Rhodobacterales</taxon>
        <taxon>Paracoccaceae</taxon>
        <taxon>Pseudooceanicola</taxon>
    </lineage>
</organism>
<accession>A0A1I1I958</accession>
<dbReference type="InterPro" id="IPR035965">
    <property type="entry name" value="PAS-like_dom_sf"/>
</dbReference>
<evidence type="ECO:0000256" key="3">
    <source>
        <dbReference type="ARBA" id="ARBA00023163"/>
    </source>
</evidence>
<dbReference type="RefSeq" id="WP_093449847.1">
    <property type="nucleotide sequence ID" value="NZ_FNZG01000002.1"/>
</dbReference>
<dbReference type="GO" id="GO:0003677">
    <property type="term" value="F:DNA binding"/>
    <property type="evidence" value="ECO:0007669"/>
    <property type="project" value="UniProtKB-KW"/>
</dbReference>
<dbReference type="Pfam" id="PF00989">
    <property type="entry name" value="PAS"/>
    <property type="match status" value="1"/>
</dbReference>
<evidence type="ECO:0000259" key="4">
    <source>
        <dbReference type="PROSITE" id="PS50043"/>
    </source>
</evidence>
<dbReference type="Pfam" id="PF00196">
    <property type="entry name" value="GerE"/>
    <property type="match status" value="1"/>
</dbReference>
<dbReference type="CDD" id="cd06170">
    <property type="entry name" value="LuxR_C_like"/>
    <property type="match status" value="1"/>
</dbReference>
<protein>
    <submittedName>
        <fullName evidence="5">PAS domain S-box-containing protein</fullName>
    </submittedName>
</protein>
<dbReference type="InterPro" id="IPR036388">
    <property type="entry name" value="WH-like_DNA-bd_sf"/>
</dbReference>
<proteinExistence type="predicted"/>
<dbReference type="OrthoDB" id="9782655at2"/>
<dbReference type="Proteomes" id="UP000231644">
    <property type="component" value="Unassembled WGS sequence"/>
</dbReference>
<dbReference type="NCBIfam" id="TIGR00229">
    <property type="entry name" value="sensory_box"/>
    <property type="match status" value="1"/>
</dbReference>
<dbReference type="SUPFAM" id="SSF46894">
    <property type="entry name" value="C-terminal effector domain of the bipartite response regulators"/>
    <property type="match status" value="1"/>
</dbReference>
<dbReference type="GO" id="GO:0006355">
    <property type="term" value="P:regulation of DNA-templated transcription"/>
    <property type="evidence" value="ECO:0007669"/>
    <property type="project" value="InterPro"/>
</dbReference>
<dbReference type="PANTHER" id="PTHR44688">
    <property type="entry name" value="DNA-BINDING TRANSCRIPTIONAL ACTIVATOR DEVR_DOSR"/>
    <property type="match status" value="1"/>
</dbReference>
<gene>
    <name evidence="5" type="ORF">SAMN05421762_0453</name>
</gene>
<dbReference type="PANTHER" id="PTHR44688:SF16">
    <property type="entry name" value="DNA-BINDING TRANSCRIPTIONAL ACTIVATOR DEVR_DOSR"/>
    <property type="match status" value="1"/>
</dbReference>
<evidence type="ECO:0000313" key="6">
    <source>
        <dbReference type="Proteomes" id="UP000231644"/>
    </source>
</evidence>
<dbReference type="InterPro" id="IPR013767">
    <property type="entry name" value="PAS_fold"/>
</dbReference>
<dbReference type="EMBL" id="FOLX01000001">
    <property type="protein sequence ID" value="SFC29790.1"/>
    <property type="molecule type" value="Genomic_DNA"/>
</dbReference>
<dbReference type="SMART" id="SM00421">
    <property type="entry name" value="HTH_LUXR"/>
    <property type="match status" value="1"/>
</dbReference>
<dbReference type="InterPro" id="IPR000792">
    <property type="entry name" value="Tscrpt_reg_LuxR_C"/>
</dbReference>
<evidence type="ECO:0000256" key="2">
    <source>
        <dbReference type="ARBA" id="ARBA00023125"/>
    </source>
</evidence>
<dbReference type="Gene3D" id="1.10.10.10">
    <property type="entry name" value="Winged helix-like DNA-binding domain superfamily/Winged helix DNA-binding domain"/>
    <property type="match status" value="1"/>
</dbReference>
<reference evidence="5 6" key="1">
    <citation type="submission" date="2016-10" db="EMBL/GenBank/DDBJ databases">
        <authorList>
            <person name="de Groot N.N."/>
        </authorList>
    </citation>
    <scope>NUCLEOTIDE SEQUENCE [LARGE SCALE GENOMIC DNA]</scope>
    <source>
        <strain evidence="5 6">DSM 29619</strain>
    </source>
</reference>
<keyword evidence="2" id="KW-0238">DNA-binding</keyword>
<dbReference type="PROSITE" id="PS00622">
    <property type="entry name" value="HTH_LUXR_1"/>
    <property type="match status" value="1"/>
</dbReference>
<dbReference type="AlphaFoldDB" id="A0A1I1I958"/>
<keyword evidence="3" id="KW-0804">Transcription</keyword>
<dbReference type="STRING" id="517719.SAMN05421762_0453"/>
<dbReference type="CDD" id="cd00130">
    <property type="entry name" value="PAS"/>
    <property type="match status" value="1"/>
</dbReference>
<dbReference type="InterPro" id="IPR000014">
    <property type="entry name" value="PAS"/>
</dbReference>